<evidence type="ECO:0000256" key="1">
    <source>
        <dbReference type="SAM" id="Phobius"/>
    </source>
</evidence>
<keyword evidence="1" id="KW-1133">Transmembrane helix</keyword>
<dbReference type="Pfam" id="PF04307">
    <property type="entry name" value="YdjM"/>
    <property type="match status" value="1"/>
</dbReference>
<keyword evidence="1" id="KW-0472">Membrane</keyword>
<comment type="caution">
    <text evidence="2">The sequence shown here is derived from an EMBL/GenBank/DDBJ whole genome shotgun (WGS) entry which is preliminary data.</text>
</comment>
<dbReference type="Proteomes" id="UP000538666">
    <property type="component" value="Unassembled WGS sequence"/>
</dbReference>
<sequence>MEPVTHFLTGACLGRSGFNRRTAYATLAMTLAAEAPDIDVLWSLHGPLSGFEHHRGITHTLLGAPFMALAVTGVVWLIHRVRKRPPATAPRWALLWLLALLADFSHLLLDFTNNYGLRPFFPFNTHWYCWSIVFIFDPLIFLALLSSLAMPWLFGLTDREIGVRKPKFRGRVWSIAALVFIVLWWSLRNAEHAHAISLVRAGNVVSEPIVKIDAEPSIVDPFAWHVIAETHDFYQTIEVHTLHDQVEDRSPDESDIVYKPEVTPAVMAAKQSWMGRAYLDWSKFPVATDLGDDPVPYETAPTPQPGWHTIQFQDLRFANSALGLKGPRSSTPLGAYVYVGPGNEIEGMFMSGKEQR</sequence>
<name>A0A841JVU5_9BACT</name>
<dbReference type="EMBL" id="JACHEK010000007">
    <property type="protein sequence ID" value="MBB6145523.1"/>
    <property type="molecule type" value="Genomic_DNA"/>
</dbReference>
<feature type="transmembrane region" description="Helical" evidence="1">
    <location>
        <begin position="90"/>
        <end position="109"/>
    </location>
</feature>
<evidence type="ECO:0000313" key="2">
    <source>
        <dbReference type="EMBL" id="MBB6145523.1"/>
    </source>
</evidence>
<dbReference type="PANTHER" id="PTHR40031">
    <property type="entry name" value="HYPOTHETICAL MEMBRANE SPANNING PROTEIN"/>
    <property type="match status" value="1"/>
</dbReference>
<organism evidence="2 3">
    <name type="scientific">Silvibacterium bohemicum</name>
    <dbReference type="NCBI Taxonomy" id="1577686"/>
    <lineage>
        <taxon>Bacteria</taxon>
        <taxon>Pseudomonadati</taxon>
        <taxon>Acidobacteriota</taxon>
        <taxon>Terriglobia</taxon>
        <taxon>Terriglobales</taxon>
        <taxon>Acidobacteriaceae</taxon>
        <taxon>Silvibacterium</taxon>
    </lineage>
</organism>
<evidence type="ECO:0000313" key="3">
    <source>
        <dbReference type="Proteomes" id="UP000538666"/>
    </source>
</evidence>
<dbReference type="AlphaFoldDB" id="A0A841JVU5"/>
<protein>
    <submittedName>
        <fullName evidence="2">Inner membrane protein</fullName>
    </submittedName>
</protein>
<proteinExistence type="predicted"/>
<dbReference type="InterPro" id="IPR053170">
    <property type="entry name" value="Transcription_regulator"/>
</dbReference>
<dbReference type="InterPro" id="IPR007404">
    <property type="entry name" value="YdjM-like"/>
</dbReference>
<accession>A0A841JVU5</accession>
<feature type="transmembrane region" description="Helical" evidence="1">
    <location>
        <begin position="56"/>
        <end position="78"/>
    </location>
</feature>
<reference evidence="2 3" key="1">
    <citation type="submission" date="2020-08" db="EMBL/GenBank/DDBJ databases">
        <title>Genomic Encyclopedia of Type Strains, Phase IV (KMG-IV): sequencing the most valuable type-strain genomes for metagenomic binning, comparative biology and taxonomic classification.</title>
        <authorList>
            <person name="Goeker M."/>
        </authorList>
    </citation>
    <scope>NUCLEOTIDE SEQUENCE [LARGE SCALE GENOMIC DNA]</scope>
    <source>
        <strain evidence="2 3">DSM 103733</strain>
    </source>
</reference>
<gene>
    <name evidence="2" type="ORF">HNQ77_003484</name>
</gene>
<feature type="transmembrane region" description="Helical" evidence="1">
    <location>
        <begin position="168"/>
        <end position="187"/>
    </location>
</feature>
<dbReference type="RefSeq" id="WP_050060591.1">
    <property type="nucleotide sequence ID" value="NZ_JACHEK010000007.1"/>
</dbReference>
<dbReference type="PANTHER" id="PTHR40031:SF1">
    <property type="entry name" value="MEMBRANE-BOUND METAL-DEPENDENT HYDROLASE"/>
    <property type="match status" value="1"/>
</dbReference>
<keyword evidence="3" id="KW-1185">Reference proteome</keyword>
<feature type="transmembrane region" description="Helical" evidence="1">
    <location>
        <begin position="129"/>
        <end position="156"/>
    </location>
</feature>
<keyword evidence="1" id="KW-0812">Transmembrane</keyword>
<dbReference type="OrthoDB" id="110250at2"/>